<organism evidence="1">
    <name type="scientific">Arundo donax</name>
    <name type="common">Giant reed</name>
    <name type="synonym">Donax arundinaceus</name>
    <dbReference type="NCBI Taxonomy" id="35708"/>
    <lineage>
        <taxon>Eukaryota</taxon>
        <taxon>Viridiplantae</taxon>
        <taxon>Streptophyta</taxon>
        <taxon>Embryophyta</taxon>
        <taxon>Tracheophyta</taxon>
        <taxon>Spermatophyta</taxon>
        <taxon>Magnoliopsida</taxon>
        <taxon>Liliopsida</taxon>
        <taxon>Poales</taxon>
        <taxon>Poaceae</taxon>
        <taxon>PACMAD clade</taxon>
        <taxon>Arundinoideae</taxon>
        <taxon>Arundineae</taxon>
        <taxon>Arundo</taxon>
    </lineage>
</organism>
<protein>
    <submittedName>
        <fullName evidence="1">Uncharacterized protein</fullName>
    </submittedName>
</protein>
<dbReference type="EMBL" id="GBRH01273929">
    <property type="protein sequence ID" value="JAD23966.1"/>
    <property type="molecule type" value="Transcribed_RNA"/>
</dbReference>
<accession>A0A0A8YD01</accession>
<name>A0A0A8YD01_ARUDO</name>
<dbReference type="AlphaFoldDB" id="A0A0A8YD01"/>
<proteinExistence type="predicted"/>
<sequence>MVKGFGVWTAKQQSNSVSVF</sequence>
<reference evidence="1" key="2">
    <citation type="journal article" date="2015" name="Data Brief">
        <title>Shoot transcriptome of the giant reed, Arundo donax.</title>
        <authorList>
            <person name="Barrero R.A."/>
            <person name="Guerrero F.D."/>
            <person name="Moolhuijzen P."/>
            <person name="Goolsby J.A."/>
            <person name="Tidwell J."/>
            <person name="Bellgard S.E."/>
            <person name="Bellgard M.I."/>
        </authorList>
    </citation>
    <scope>NUCLEOTIDE SEQUENCE</scope>
    <source>
        <tissue evidence="1">Shoot tissue taken approximately 20 cm above the soil surface</tissue>
    </source>
</reference>
<evidence type="ECO:0000313" key="1">
    <source>
        <dbReference type="EMBL" id="JAD23966.1"/>
    </source>
</evidence>
<reference evidence="1" key="1">
    <citation type="submission" date="2014-09" db="EMBL/GenBank/DDBJ databases">
        <authorList>
            <person name="Magalhaes I.L.F."/>
            <person name="Oliveira U."/>
            <person name="Santos F.R."/>
            <person name="Vidigal T.H.D.A."/>
            <person name="Brescovit A.D."/>
            <person name="Santos A.J."/>
        </authorList>
    </citation>
    <scope>NUCLEOTIDE SEQUENCE</scope>
    <source>
        <tissue evidence="1">Shoot tissue taken approximately 20 cm above the soil surface</tissue>
    </source>
</reference>